<dbReference type="Proteomes" id="UP001209083">
    <property type="component" value="Chromosome"/>
</dbReference>
<gene>
    <name evidence="14" type="primary">rnhB</name>
    <name evidence="18" type="ORF">LWF01_04710</name>
</gene>
<evidence type="ECO:0000256" key="4">
    <source>
        <dbReference type="ARBA" id="ARBA00004496"/>
    </source>
</evidence>
<proteinExistence type="inferred from homology"/>
<keyword evidence="8 14" id="KW-0963">Cytoplasm</keyword>
<dbReference type="InterPro" id="IPR024567">
    <property type="entry name" value="RNase_HII/HIII_dom"/>
</dbReference>
<sequence>MSAAPTLKLERSLMAEGHRLIAAVDEVGRGALAGPVSVGVVLVDVTVARSLRGVRDSKLLPPARREALVDGIRRWSVGCAVGHAGPEEIDDVGLTAALGIAGRRALGQLQSVPDVVLLDGNHDWISGRGLQLDLLGSADVDDTASVHVPPVVTSIKADMRCSSVAAASVLAKVARDAIMVESAQQFPGFGWEVNKGYGTVAHRERIAAVGPTPLHRQTWRLIADPVVGAGDGLGEDLGGGVGEDLGDAVGEDLGDAVGLAADGGLSDLPGQAVRPIGVEA</sequence>
<evidence type="ECO:0000256" key="12">
    <source>
        <dbReference type="ARBA" id="ARBA00022801"/>
    </source>
</evidence>
<reference evidence="18 19" key="1">
    <citation type="submission" date="2023-05" db="EMBL/GenBank/DDBJ databases">
        <title>Lithophilousrod everest ZFBP1038 complete genpme.</title>
        <authorList>
            <person name="Tian M."/>
        </authorList>
    </citation>
    <scope>NUCLEOTIDE SEQUENCE [LARGE SCALE GENOMIC DNA]</scope>
    <source>
        <strain evidence="18 19">ZFBP1038</strain>
    </source>
</reference>
<feature type="binding site" evidence="14 15">
    <location>
        <position position="119"/>
    </location>
    <ligand>
        <name>a divalent metal cation</name>
        <dbReference type="ChEBI" id="CHEBI:60240"/>
    </ligand>
</feature>
<evidence type="ECO:0000313" key="19">
    <source>
        <dbReference type="Proteomes" id="UP001209083"/>
    </source>
</evidence>
<dbReference type="HAMAP" id="MF_00052_B">
    <property type="entry name" value="RNase_HII_B"/>
    <property type="match status" value="1"/>
</dbReference>
<evidence type="ECO:0000256" key="15">
    <source>
        <dbReference type="PROSITE-ProRule" id="PRU01319"/>
    </source>
</evidence>
<comment type="similarity">
    <text evidence="5 14 16">Belongs to the RNase HII family.</text>
</comment>
<dbReference type="Gene3D" id="3.30.420.10">
    <property type="entry name" value="Ribonuclease H-like superfamily/Ribonuclease H"/>
    <property type="match status" value="1"/>
</dbReference>
<evidence type="ECO:0000256" key="13">
    <source>
        <dbReference type="ARBA" id="ARBA00023211"/>
    </source>
</evidence>
<evidence type="ECO:0000256" key="11">
    <source>
        <dbReference type="ARBA" id="ARBA00022759"/>
    </source>
</evidence>
<dbReference type="Pfam" id="PF01351">
    <property type="entry name" value="RNase_HII"/>
    <property type="match status" value="1"/>
</dbReference>
<dbReference type="NCBIfam" id="NF000595">
    <property type="entry name" value="PRK00015.1-3"/>
    <property type="match status" value="1"/>
</dbReference>
<keyword evidence="10 14" id="KW-0479">Metal-binding</keyword>
<feature type="binding site" evidence="14 15">
    <location>
        <position position="25"/>
    </location>
    <ligand>
        <name>a divalent metal cation</name>
        <dbReference type="ChEBI" id="CHEBI:60240"/>
    </ligand>
</feature>
<comment type="function">
    <text evidence="3 14 16">Endonuclease that specifically degrades the RNA of RNA-DNA hybrids.</text>
</comment>
<protein>
    <recommendedName>
        <fullName evidence="7 14">Ribonuclease HII</fullName>
        <shortName evidence="14">RNase HII</shortName>
        <ecNumber evidence="6 14">3.1.26.4</ecNumber>
    </recommendedName>
</protein>
<keyword evidence="12 14" id="KW-0378">Hydrolase</keyword>
<evidence type="ECO:0000256" key="9">
    <source>
        <dbReference type="ARBA" id="ARBA00022722"/>
    </source>
</evidence>
<comment type="cofactor">
    <cofactor evidence="14 15">
        <name>Mn(2+)</name>
        <dbReference type="ChEBI" id="CHEBI:29035"/>
    </cofactor>
    <cofactor evidence="14 15">
        <name>Mg(2+)</name>
        <dbReference type="ChEBI" id="CHEBI:18420"/>
    </cofactor>
    <text evidence="14 15">Manganese or magnesium. Binds 1 divalent metal ion per monomer in the absence of substrate. May bind a second metal ion after substrate binding.</text>
</comment>
<evidence type="ECO:0000313" key="18">
    <source>
        <dbReference type="EMBL" id="WGW13080.1"/>
    </source>
</evidence>
<evidence type="ECO:0000256" key="14">
    <source>
        <dbReference type="HAMAP-Rule" id="MF_00052"/>
    </source>
</evidence>
<dbReference type="PANTHER" id="PTHR10954">
    <property type="entry name" value="RIBONUCLEASE H2 SUBUNIT A"/>
    <property type="match status" value="1"/>
</dbReference>
<evidence type="ECO:0000256" key="7">
    <source>
        <dbReference type="ARBA" id="ARBA00019179"/>
    </source>
</evidence>
<feature type="domain" description="RNase H type-2" evidence="17">
    <location>
        <begin position="19"/>
        <end position="231"/>
    </location>
</feature>
<dbReference type="EC" id="3.1.26.4" evidence="6 14"/>
<dbReference type="PANTHER" id="PTHR10954:SF18">
    <property type="entry name" value="RIBONUCLEASE HII"/>
    <property type="match status" value="1"/>
</dbReference>
<evidence type="ECO:0000256" key="10">
    <source>
        <dbReference type="ARBA" id="ARBA00022723"/>
    </source>
</evidence>
<name>A0ABY8QVN1_9MICO</name>
<organism evidence="18 19">
    <name type="scientific">Saxibacter everestensis</name>
    <dbReference type="NCBI Taxonomy" id="2909229"/>
    <lineage>
        <taxon>Bacteria</taxon>
        <taxon>Bacillati</taxon>
        <taxon>Actinomycetota</taxon>
        <taxon>Actinomycetes</taxon>
        <taxon>Micrococcales</taxon>
        <taxon>Brevibacteriaceae</taxon>
        <taxon>Saxibacter</taxon>
    </lineage>
</organism>
<evidence type="ECO:0000256" key="1">
    <source>
        <dbReference type="ARBA" id="ARBA00000077"/>
    </source>
</evidence>
<evidence type="ECO:0000256" key="5">
    <source>
        <dbReference type="ARBA" id="ARBA00007383"/>
    </source>
</evidence>
<dbReference type="InterPro" id="IPR001352">
    <property type="entry name" value="RNase_HII/HIII"/>
</dbReference>
<keyword evidence="19" id="KW-1185">Reference proteome</keyword>
<dbReference type="InterPro" id="IPR022898">
    <property type="entry name" value="RNase_HII"/>
</dbReference>
<comment type="cofactor">
    <cofactor evidence="2">
        <name>Mg(2+)</name>
        <dbReference type="ChEBI" id="CHEBI:18420"/>
    </cofactor>
</comment>
<dbReference type="CDD" id="cd07182">
    <property type="entry name" value="RNase_HII_bacteria_HII_like"/>
    <property type="match status" value="1"/>
</dbReference>
<dbReference type="RefSeq" id="WP_349639889.1">
    <property type="nucleotide sequence ID" value="NZ_CP090958.1"/>
</dbReference>
<evidence type="ECO:0000259" key="17">
    <source>
        <dbReference type="PROSITE" id="PS51975"/>
    </source>
</evidence>
<dbReference type="PROSITE" id="PS51975">
    <property type="entry name" value="RNASE_H_2"/>
    <property type="match status" value="1"/>
</dbReference>
<evidence type="ECO:0000256" key="16">
    <source>
        <dbReference type="RuleBase" id="RU003515"/>
    </source>
</evidence>
<evidence type="ECO:0000256" key="8">
    <source>
        <dbReference type="ARBA" id="ARBA00022490"/>
    </source>
</evidence>
<feature type="binding site" evidence="14 15">
    <location>
        <position position="26"/>
    </location>
    <ligand>
        <name>a divalent metal cation</name>
        <dbReference type="ChEBI" id="CHEBI:60240"/>
    </ligand>
</feature>
<evidence type="ECO:0000256" key="3">
    <source>
        <dbReference type="ARBA" id="ARBA00004065"/>
    </source>
</evidence>
<keyword evidence="13 14" id="KW-0464">Manganese</keyword>
<comment type="catalytic activity">
    <reaction evidence="1 14 15 16">
        <text>Endonucleolytic cleavage to 5'-phosphomonoester.</text>
        <dbReference type="EC" id="3.1.26.4"/>
    </reaction>
</comment>
<keyword evidence="9 14" id="KW-0540">Nuclease</keyword>
<dbReference type="InterPro" id="IPR036397">
    <property type="entry name" value="RNaseH_sf"/>
</dbReference>
<dbReference type="SUPFAM" id="SSF53098">
    <property type="entry name" value="Ribonuclease H-like"/>
    <property type="match status" value="1"/>
</dbReference>
<dbReference type="InterPro" id="IPR012337">
    <property type="entry name" value="RNaseH-like_sf"/>
</dbReference>
<keyword evidence="11 14" id="KW-0255">Endonuclease</keyword>
<comment type="subcellular location">
    <subcellularLocation>
        <location evidence="4 14">Cytoplasm</location>
    </subcellularLocation>
</comment>
<evidence type="ECO:0000256" key="6">
    <source>
        <dbReference type="ARBA" id="ARBA00012180"/>
    </source>
</evidence>
<dbReference type="GO" id="GO:0004523">
    <property type="term" value="F:RNA-DNA hybrid ribonuclease activity"/>
    <property type="evidence" value="ECO:0007669"/>
    <property type="project" value="UniProtKB-EC"/>
</dbReference>
<accession>A0ABY8QVN1</accession>
<dbReference type="EMBL" id="CP090958">
    <property type="protein sequence ID" value="WGW13080.1"/>
    <property type="molecule type" value="Genomic_DNA"/>
</dbReference>
<evidence type="ECO:0000256" key="2">
    <source>
        <dbReference type="ARBA" id="ARBA00001946"/>
    </source>
</evidence>